<name>A0A9X0QW22_9PROT</name>
<reference evidence="1" key="1">
    <citation type="submission" date="2020-08" db="EMBL/GenBank/DDBJ databases">
        <authorList>
            <person name="Hu Y."/>
            <person name="Nguyen S.V."/>
            <person name="Li F."/>
            <person name="Fanning S."/>
        </authorList>
    </citation>
    <scope>NUCLEOTIDE SEQUENCE</scope>
    <source>
        <strain evidence="1">SYSU D8009</strain>
    </source>
</reference>
<organism evidence="1 2">
    <name type="scientific">Siccirubricoccus deserti</name>
    <dbReference type="NCBI Taxonomy" id="2013562"/>
    <lineage>
        <taxon>Bacteria</taxon>
        <taxon>Pseudomonadati</taxon>
        <taxon>Pseudomonadota</taxon>
        <taxon>Alphaproteobacteria</taxon>
        <taxon>Acetobacterales</taxon>
        <taxon>Roseomonadaceae</taxon>
        <taxon>Siccirubricoccus</taxon>
    </lineage>
</organism>
<proteinExistence type="predicted"/>
<dbReference type="EMBL" id="JACOMF010000003">
    <property type="protein sequence ID" value="MBC4014550.1"/>
    <property type="molecule type" value="Genomic_DNA"/>
</dbReference>
<sequence>MKRRRGSAVAHGLAAAVGQVLAEYRGFLRQADATAAPEEAKEFGARHAAARSALAHLEQLLKLTGEKPEEDTGRNGQALLLDTRRVIPAASPIEAKEATEGDGPSP</sequence>
<comment type="caution">
    <text evidence="1">The sequence shown here is derived from an EMBL/GenBank/DDBJ whole genome shotgun (WGS) entry which is preliminary data.</text>
</comment>
<evidence type="ECO:0000313" key="2">
    <source>
        <dbReference type="Proteomes" id="UP000600101"/>
    </source>
</evidence>
<accession>A0A9X0QW22</accession>
<protein>
    <submittedName>
        <fullName evidence="1">Uncharacterized protein</fullName>
    </submittedName>
</protein>
<evidence type="ECO:0000313" key="1">
    <source>
        <dbReference type="EMBL" id="MBC4014550.1"/>
    </source>
</evidence>
<keyword evidence="2" id="KW-1185">Reference proteome</keyword>
<dbReference type="RefSeq" id="WP_186769313.1">
    <property type="nucleotide sequence ID" value="NZ_JACOMF010000003.1"/>
</dbReference>
<dbReference type="AlphaFoldDB" id="A0A9X0QW22"/>
<gene>
    <name evidence="1" type="ORF">H7965_04355</name>
</gene>
<dbReference type="Proteomes" id="UP000600101">
    <property type="component" value="Unassembled WGS sequence"/>
</dbReference>